<dbReference type="PANTHER" id="PTHR43463:SF1">
    <property type="entry name" value="NICOTINATE-NUCLEOTIDE--DIMETHYLBENZIMIDAZOLE PHOSPHORIBOSYLTRANSFERASE"/>
    <property type="match status" value="1"/>
</dbReference>
<dbReference type="EMBL" id="JATAAI010000043">
    <property type="protein sequence ID" value="KAK1733948.1"/>
    <property type="molecule type" value="Genomic_DNA"/>
</dbReference>
<feature type="region of interest" description="Disordered" evidence="10">
    <location>
        <begin position="1"/>
        <end position="24"/>
    </location>
</feature>
<evidence type="ECO:0000256" key="10">
    <source>
        <dbReference type="SAM" id="MobiDB-lite"/>
    </source>
</evidence>
<evidence type="ECO:0000256" key="2">
    <source>
        <dbReference type="ARBA" id="ARBA00007110"/>
    </source>
</evidence>
<dbReference type="GO" id="GO:0008939">
    <property type="term" value="F:nicotinate-nucleotide-dimethylbenzimidazole phosphoribosyltransferase activity"/>
    <property type="evidence" value="ECO:0007669"/>
    <property type="project" value="UniProtKB-EC"/>
</dbReference>
<evidence type="ECO:0000256" key="4">
    <source>
        <dbReference type="ARBA" id="ARBA00015486"/>
    </source>
</evidence>
<dbReference type="InterPro" id="IPR023195">
    <property type="entry name" value="Nict_dMeBzImd_PRibTrfase_N"/>
</dbReference>
<dbReference type="InterPro" id="IPR036087">
    <property type="entry name" value="Nict_dMeBzImd_PRibTrfase_sf"/>
</dbReference>
<evidence type="ECO:0000313" key="12">
    <source>
        <dbReference type="Proteomes" id="UP001224775"/>
    </source>
</evidence>
<sequence length="400" mass="41267">MSPNPSSPPEGAAAEPTPLATTLSDSKQSFTAKYEAARLYIDSLAKPVGSLGTLEDWGARMAALQQTTTPNADSAACLIFAADHGVAKDTSEGGRKCSAYPQIVSRKVLEALDHGIAGASVLSKCNNVELRVIDVGIADGPVSYEWSGNTVRLATSRIQGGTKNFCTGNALTEEQVKMCIDVGREETTKLMDEMGGANVIMFGEVGIGNTTTAAALIAALTGVDVATVCGSGASVTRDGINEAIVARKIDIVKEALDFHSNASSLNGNPMQALGAVGGAEICSMVGGMLEASKHDVAILVDGFIVTTAAMIACMIDPTVSRLLLFSTKSTEKGQVIAITTITEIATSNSIPVQTKPALDMGLRMGEASGCITSVPLLRSACATIASLATLNDVMCLEMGK</sequence>
<dbReference type="SUPFAM" id="SSF52733">
    <property type="entry name" value="Nicotinate mononucleotide:5,6-dimethylbenzimidazole phosphoribosyltransferase (CobT)"/>
    <property type="match status" value="1"/>
</dbReference>
<comment type="similarity">
    <text evidence="2">Belongs to the CobT family.</text>
</comment>
<protein>
    <recommendedName>
        <fullName evidence="4">Nicotinate-nucleotide--dimethylbenzimidazole phosphoribosyltransferase</fullName>
        <ecNumber evidence="3">2.4.2.21</ecNumber>
    </recommendedName>
    <alternativeName>
        <fullName evidence="8">N(1)-alpha-phosphoribosyltransferase</fullName>
    </alternativeName>
</protein>
<keyword evidence="12" id="KW-1185">Reference proteome</keyword>
<reference evidence="11" key="1">
    <citation type="submission" date="2023-06" db="EMBL/GenBank/DDBJ databases">
        <title>Survivors Of The Sea: Transcriptome response of Skeletonema marinoi to long-term dormancy.</title>
        <authorList>
            <person name="Pinder M.I.M."/>
            <person name="Kourtchenko O."/>
            <person name="Robertson E.K."/>
            <person name="Larsson T."/>
            <person name="Maumus F."/>
            <person name="Osuna-Cruz C.M."/>
            <person name="Vancaester E."/>
            <person name="Stenow R."/>
            <person name="Vandepoele K."/>
            <person name="Ploug H."/>
            <person name="Bruchert V."/>
            <person name="Godhe A."/>
            <person name="Topel M."/>
        </authorList>
    </citation>
    <scope>NUCLEOTIDE SEQUENCE</scope>
    <source>
        <strain evidence="11">R05AC</strain>
    </source>
</reference>
<gene>
    <name evidence="11" type="ORF">QTG54_015475</name>
</gene>
<name>A0AAD9D5S6_9STRA</name>
<keyword evidence="5" id="KW-0169">Cobalamin biosynthesis</keyword>
<evidence type="ECO:0000256" key="3">
    <source>
        <dbReference type="ARBA" id="ARBA00011991"/>
    </source>
</evidence>
<comment type="caution">
    <text evidence="11">The sequence shown here is derived from an EMBL/GenBank/DDBJ whole genome shotgun (WGS) entry which is preliminary data.</text>
</comment>
<evidence type="ECO:0000256" key="1">
    <source>
        <dbReference type="ARBA" id="ARBA00005049"/>
    </source>
</evidence>
<dbReference type="PANTHER" id="PTHR43463">
    <property type="entry name" value="NICOTINATE-NUCLEOTIDE--DIMETHYLBENZIMIDAZOLE PHOSPHORIBOSYLTRANSFERASE"/>
    <property type="match status" value="1"/>
</dbReference>
<evidence type="ECO:0000313" key="11">
    <source>
        <dbReference type="EMBL" id="KAK1733948.1"/>
    </source>
</evidence>
<evidence type="ECO:0000256" key="5">
    <source>
        <dbReference type="ARBA" id="ARBA00022573"/>
    </source>
</evidence>
<dbReference type="CDD" id="cd02439">
    <property type="entry name" value="DMB-PRT_CobT"/>
    <property type="match status" value="1"/>
</dbReference>
<dbReference type="EC" id="2.4.2.21" evidence="3"/>
<comment type="pathway">
    <text evidence="1">Nucleoside biosynthesis; alpha-ribazole biosynthesis; alpha-ribazole from 5,6-dimethylbenzimidazole: step 1/2.</text>
</comment>
<proteinExistence type="inferred from homology"/>
<dbReference type="Proteomes" id="UP001224775">
    <property type="component" value="Unassembled WGS sequence"/>
</dbReference>
<accession>A0AAD9D5S6</accession>
<dbReference type="AlphaFoldDB" id="A0AAD9D5S6"/>
<evidence type="ECO:0000256" key="8">
    <source>
        <dbReference type="ARBA" id="ARBA00030686"/>
    </source>
</evidence>
<evidence type="ECO:0000256" key="7">
    <source>
        <dbReference type="ARBA" id="ARBA00022679"/>
    </source>
</evidence>
<dbReference type="Pfam" id="PF02277">
    <property type="entry name" value="DBI_PRT"/>
    <property type="match status" value="1"/>
</dbReference>
<comment type="catalytic activity">
    <reaction evidence="9">
        <text>5,6-dimethylbenzimidazole + nicotinate beta-D-ribonucleotide = alpha-ribazole 5'-phosphate + nicotinate + H(+)</text>
        <dbReference type="Rhea" id="RHEA:11196"/>
        <dbReference type="ChEBI" id="CHEBI:15378"/>
        <dbReference type="ChEBI" id="CHEBI:15890"/>
        <dbReference type="ChEBI" id="CHEBI:32544"/>
        <dbReference type="ChEBI" id="CHEBI:57502"/>
        <dbReference type="ChEBI" id="CHEBI:57918"/>
        <dbReference type="EC" id="2.4.2.21"/>
    </reaction>
</comment>
<keyword evidence="7 11" id="KW-0808">Transferase</keyword>
<keyword evidence="6 11" id="KW-0328">Glycosyltransferase</keyword>
<feature type="compositionally biased region" description="Low complexity" evidence="10">
    <location>
        <begin position="9"/>
        <end position="24"/>
    </location>
</feature>
<evidence type="ECO:0000256" key="6">
    <source>
        <dbReference type="ARBA" id="ARBA00022676"/>
    </source>
</evidence>
<evidence type="ECO:0000256" key="9">
    <source>
        <dbReference type="ARBA" id="ARBA00047340"/>
    </source>
</evidence>
<organism evidence="11 12">
    <name type="scientific">Skeletonema marinoi</name>
    <dbReference type="NCBI Taxonomy" id="267567"/>
    <lineage>
        <taxon>Eukaryota</taxon>
        <taxon>Sar</taxon>
        <taxon>Stramenopiles</taxon>
        <taxon>Ochrophyta</taxon>
        <taxon>Bacillariophyta</taxon>
        <taxon>Coscinodiscophyceae</taxon>
        <taxon>Thalassiosirophycidae</taxon>
        <taxon>Thalassiosirales</taxon>
        <taxon>Skeletonemataceae</taxon>
        <taxon>Skeletonema</taxon>
        <taxon>Skeletonema marinoi-dohrnii complex</taxon>
    </lineage>
</organism>
<dbReference type="Gene3D" id="3.40.50.10210">
    <property type="match status" value="1"/>
</dbReference>
<dbReference type="Gene3D" id="1.10.1610.10">
    <property type="match status" value="1"/>
</dbReference>
<dbReference type="InterPro" id="IPR003200">
    <property type="entry name" value="Nict_dMeBzImd_PRibTrfase"/>
</dbReference>